<dbReference type="KEGG" id="sfu:Sfum_2973"/>
<reference evidence="1 3" key="1">
    <citation type="submission" date="2006-10" db="EMBL/GenBank/DDBJ databases">
        <title>Complete sequence of Syntrophobacter fumaroxidans MPOB.</title>
        <authorList>
            <consortium name="US DOE Joint Genome Institute"/>
            <person name="Copeland A."/>
            <person name="Lucas S."/>
            <person name="Lapidus A."/>
            <person name="Barry K."/>
            <person name="Detter J.C."/>
            <person name="Glavina del Rio T."/>
            <person name="Hammon N."/>
            <person name="Israni S."/>
            <person name="Pitluck S."/>
            <person name="Goltsman E.G."/>
            <person name="Martinez M."/>
            <person name="Schmutz J."/>
            <person name="Larimer F."/>
            <person name="Land M."/>
            <person name="Hauser L."/>
            <person name="Kyrpides N."/>
            <person name="Kim E."/>
            <person name="Boone D.R."/>
            <person name="Brockman F."/>
            <person name="Culley D."/>
            <person name="Ferry J."/>
            <person name="Gunsalus R."/>
            <person name="McInerney M.J."/>
            <person name="Morrison M."/>
            <person name="Plugge C."/>
            <person name="Rohlin L."/>
            <person name="Scholten J."/>
            <person name="Sieber J."/>
            <person name="Stams A.J.M."/>
            <person name="Worm P."/>
            <person name="Henstra A.M."/>
            <person name="Richardson P."/>
        </authorList>
    </citation>
    <scope>NUCLEOTIDE SEQUENCE [LARGE SCALE GENOMIC DNA]</scope>
    <source>
        <strain evidence="3">DSM 10017 / MPOB</strain>
        <strain evidence="1">MPOB</strain>
    </source>
</reference>
<name>A0LMJ5_SYNFM</name>
<gene>
    <name evidence="1" type="ordered locus">Sfum_2973</name>
    <name evidence="2" type="ordered locus">Sfum_3015</name>
</gene>
<evidence type="ECO:0000313" key="1">
    <source>
        <dbReference type="EMBL" id="ABK18647.1"/>
    </source>
</evidence>
<organism evidence="1 3">
    <name type="scientific">Syntrophobacter fumaroxidans (strain DSM 10017 / MPOB)</name>
    <dbReference type="NCBI Taxonomy" id="335543"/>
    <lineage>
        <taxon>Bacteria</taxon>
        <taxon>Pseudomonadati</taxon>
        <taxon>Thermodesulfobacteriota</taxon>
        <taxon>Syntrophobacteria</taxon>
        <taxon>Syntrophobacterales</taxon>
        <taxon>Syntrophobacteraceae</taxon>
        <taxon>Syntrophobacter</taxon>
    </lineage>
</organism>
<dbReference type="Proteomes" id="UP000001784">
    <property type="component" value="Chromosome"/>
</dbReference>
<dbReference type="STRING" id="335543.Sfum_2973"/>
<protein>
    <submittedName>
        <fullName evidence="1">Uncharacterized protein</fullName>
    </submittedName>
</protein>
<dbReference type="KEGG" id="sfu:Sfum_3015"/>
<evidence type="ECO:0000313" key="2">
    <source>
        <dbReference type="EMBL" id="ABK18689.1"/>
    </source>
</evidence>
<proteinExistence type="predicted"/>
<evidence type="ECO:0000313" key="3">
    <source>
        <dbReference type="Proteomes" id="UP000001784"/>
    </source>
</evidence>
<dbReference type="InParanoid" id="A0LMJ5"/>
<dbReference type="AlphaFoldDB" id="A0LMJ5"/>
<accession>A0LMJ5</accession>
<dbReference type="HOGENOM" id="CLU_2496790_0_0_7"/>
<keyword evidence="3" id="KW-1185">Reference proteome</keyword>
<dbReference type="EMBL" id="CP000478">
    <property type="protein sequence ID" value="ABK18689.1"/>
    <property type="molecule type" value="Genomic_DNA"/>
</dbReference>
<dbReference type="EMBL" id="CP000478">
    <property type="protein sequence ID" value="ABK18647.1"/>
    <property type="molecule type" value="Genomic_DNA"/>
</dbReference>
<sequence>MKKPLHYSSYYGFSGSSSYEKPENPSILLIVQRSQGLVSFLRIMTDRLKRSILLLPAAPEPLLESRGLSWLGAFPCNCLSALGEVA</sequence>